<dbReference type="SMART" id="SM00336">
    <property type="entry name" value="BBOX"/>
    <property type="match status" value="1"/>
</dbReference>
<evidence type="ECO:0000313" key="11">
    <source>
        <dbReference type="EMBL" id="GMN57437.1"/>
    </source>
</evidence>
<dbReference type="InterPro" id="IPR049808">
    <property type="entry name" value="CONSTANS-like_Bbox1"/>
</dbReference>
<evidence type="ECO:0000256" key="2">
    <source>
        <dbReference type="ARBA" id="ARBA00010024"/>
    </source>
</evidence>
<feature type="domain" description="CCT" evidence="10">
    <location>
        <begin position="320"/>
        <end position="362"/>
    </location>
</feature>
<dbReference type="PANTHER" id="PTHR31717:SF45">
    <property type="entry name" value="ZINC FINGER PROTEIN CONSTANS-LIKE 14-RELATED"/>
    <property type="match status" value="1"/>
</dbReference>
<keyword evidence="7 8" id="KW-0539">Nucleus</keyword>
<keyword evidence="3" id="KW-0479">Metal-binding</keyword>
<keyword evidence="12" id="KW-1185">Reference proteome</keyword>
<evidence type="ECO:0000256" key="7">
    <source>
        <dbReference type="ARBA" id="ARBA00023242"/>
    </source>
</evidence>
<evidence type="ECO:0000256" key="4">
    <source>
        <dbReference type="ARBA" id="ARBA00022737"/>
    </source>
</evidence>
<evidence type="ECO:0000256" key="6">
    <source>
        <dbReference type="ARBA" id="ARBA00022833"/>
    </source>
</evidence>
<reference evidence="11" key="1">
    <citation type="submission" date="2023-07" db="EMBL/GenBank/DDBJ databases">
        <title>draft genome sequence of fig (Ficus carica).</title>
        <authorList>
            <person name="Takahashi T."/>
            <person name="Nishimura K."/>
        </authorList>
    </citation>
    <scope>NUCLEOTIDE SEQUENCE</scope>
</reference>
<sequence>MIFLLCDFCNAKFAVLHCTADSANLCLFCDRRVHSANILSLKHTRWWICHNCGAKQASVRSSKNGHGLFWFCQGCACNLEDQSHTTCCTVEEFSGCPSANMLASVLGLNNLVNLSSFESCLEEQKVVKILDGYSLKNELCEQLVEMGRRDLVRAVVDGAELRPQTPPSRRCGQMTPFSSLLLLPPMDLGLKLEQRVSDVADEEEDLLWDYNPTYDPSLMLDFHLEKSKDCEESGSQATETEHGMNKTCLITPKYEISTVLDDALYENNHSSQLLSNHAPATEESIRKQSVGLVTEFELAASEDLGHLLFSRSDTAKGSKSKADMEMVAQNRGNAMYDKHIRYESRKARADTRKRVKGRFVKSSEAPDNVQLAV</sequence>
<dbReference type="Pfam" id="PF06203">
    <property type="entry name" value="CCT"/>
    <property type="match status" value="1"/>
</dbReference>
<evidence type="ECO:0000313" key="12">
    <source>
        <dbReference type="Proteomes" id="UP001187192"/>
    </source>
</evidence>
<dbReference type="PROSITE" id="PS51017">
    <property type="entry name" value="CCT"/>
    <property type="match status" value="1"/>
</dbReference>
<proteinExistence type="inferred from homology"/>
<protein>
    <recommendedName>
        <fullName evidence="10">CCT domain-containing protein</fullName>
    </recommendedName>
</protein>
<evidence type="ECO:0000256" key="5">
    <source>
        <dbReference type="ARBA" id="ARBA00022771"/>
    </source>
</evidence>
<evidence type="ECO:0000256" key="3">
    <source>
        <dbReference type="ARBA" id="ARBA00022723"/>
    </source>
</evidence>
<keyword evidence="4" id="KW-0677">Repeat</keyword>
<dbReference type="CDD" id="cd19821">
    <property type="entry name" value="Bbox1_BBX-like"/>
    <property type="match status" value="1"/>
</dbReference>
<evidence type="ECO:0000259" key="10">
    <source>
        <dbReference type="PROSITE" id="PS51017"/>
    </source>
</evidence>
<comment type="similarity">
    <text evidence="2">Belongs to the CONSTANS family.</text>
</comment>
<dbReference type="Proteomes" id="UP001187192">
    <property type="component" value="Unassembled WGS sequence"/>
</dbReference>
<dbReference type="InterPro" id="IPR000315">
    <property type="entry name" value="Znf_B-box"/>
</dbReference>
<organism evidence="11 12">
    <name type="scientific">Ficus carica</name>
    <name type="common">Common fig</name>
    <dbReference type="NCBI Taxonomy" id="3494"/>
    <lineage>
        <taxon>Eukaryota</taxon>
        <taxon>Viridiplantae</taxon>
        <taxon>Streptophyta</taxon>
        <taxon>Embryophyta</taxon>
        <taxon>Tracheophyta</taxon>
        <taxon>Spermatophyta</taxon>
        <taxon>Magnoliopsida</taxon>
        <taxon>eudicotyledons</taxon>
        <taxon>Gunneridae</taxon>
        <taxon>Pentapetalae</taxon>
        <taxon>rosids</taxon>
        <taxon>fabids</taxon>
        <taxon>Rosales</taxon>
        <taxon>Moraceae</taxon>
        <taxon>Ficeae</taxon>
        <taxon>Ficus</taxon>
    </lineage>
</organism>
<dbReference type="EMBL" id="BTGU01000070">
    <property type="protein sequence ID" value="GMN57437.1"/>
    <property type="molecule type" value="Genomic_DNA"/>
</dbReference>
<dbReference type="GO" id="GO:0005634">
    <property type="term" value="C:nucleus"/>
    <property type="evidence" value="ECO:0007669"/>
    <property type="project" value="UniProtKB-SubCell"/>
</dbReference>
<comment type="caution">
    <text evidence="11">The sequence shown here is derived from an EMBL/GenBank/DDBJ whole genome shotgun (WGS) entry which is preliminary data.</text>
</comment>
<feature type="region of interest" description="Disordered" evidence="9">
    <location>
        <begin position="351"/>
        <end position="373"/>
    </location>
</feature>
<dbReference type="AlphaFoldDB" id="A0AA88DLF0"/>
<keyword evidence="6" id="KW-0862">Zinc</keyword>
<gene>
    <name evidence="11" type="ORF">TIFTF001_026539</name>
</gene>
<keyword evidence="5" id="KW-0863">Zinc-finger</keyword>
<name>A0AA88DLF0_FICCA</name>
<comment type="subcellular location">
    <subcellularLocation>
        <location evidence="1 8">Nucleus</location>
    </subcellularLocation>
</comment>
<evidence type="ECO:0000256" key="1">
    <source>
        <dbReference type="ARBA" id="ARBA00004123"/>
    </source>
</evidence>
<evidence type="ECO:0000256" key="9">
    <source>
        <dbReference type="SAM" id="MobiDB-lite"/>
    </source>
</evidence>
<evidence type="ECO:0000256" key="8">
    <source>
        <dbReference type="PROSITE-ProRule" id="PRU00357"/>
    </source>
</evidence>
<dbReference type="PANTHER" id="PTHR31717">
    <property type="entry name" value="ZINC FINGER PROTEIN CONSTANS-LIKE 10"/>
    <property type="match status" value="1"/>
</dbReference>
<dbReference type="GO" id="GO:0008270">
    <property type="term" value="F:zinc ion binding"/>
    <property type="evidence" value="ECO:0007669"/>
    <property type="project" value="UniProtKB-KW"/>
</dbReference>
<dbReference type="GO" id="GO:0006355">
    <property type="term" value="P:regulation of DNA-templated transcription"/>
    <property type="evidence" value="ECO:0007669"/>
    <property type="project" value="UniProtKB-ARBA"/>
</dbReference>
<dbReference type="InterPro" id="IPR010402">
    <property type="entry name" value="CCT_domain"/>
</dbReference>
<accession>A0AA88DLF0</accession>